<feature type="region of interest" description="Disordered" evidence="1">
    <location>
        <begin position="268"/>
        <end position="319"/>
    </location>
</feature>
<feature type="region of interest" description="Disordered" evidence="1">
    <location>
        <begin position="654"/>
        <end position="684"/>
    </location>
</feature>
<feature type="compositionally biased region" description="Polar residues" evidence="1">
    <location>
        <begin position="539"/>
        <end position="549"/>
    </location>
</feature>
<evidence type="ECO:0000313" key="2">
    <source>
        <dbReference type="EMBL" id="CAH0105271.1"/>
    </source>
</evidence>
<feature type="compositionally biased region" description="Basic and acidic residues" evidence="1">
    <location>
        <begin position="425"/>
        <end position="468"/>
    </location>
</feature>
<dbReference type="Proteomes" id="UP000789390">
    <property type="component" value="Unassembled WGS sequence"/>
</dbReference>
<feature type="region of interest" description="Disordered" evidence="1">
    <location>
        <begin position="696"/>
        <end position="737"/>
    </location>
</feature>
<evidence type="ECO:0000313" key="3">
    <source>
        <dbReference type="Proteomes" id="UP000789390"/>
    </source>
</evidence>
<feature type="compositionally biased region" description="Low complexity" evidence="1">
    <location>
        <begin position="698"/>
        <end position="713"/>
    </location>
</feature>
<name>A0A8J2WI93_9CRUS</name>
<feature type="compositionally biased region" description="Acidic residues" evidence="1">
    <location>
        <begin position="403"/>
        <end position="417"/>
    </location>
</feature>
<keyword evidence="3" id="KW-1185">Reference proteome</keyword>
<proteinExistence type="predicted"/>
<feature type="region of interest" description="Disordered" evidence="1">
    <location>
        <begin position="227"/>
        <end position="248"/>
    </location>
</feature>
<feature type="compositionally biased region" description="Polar residues" evidence="1">
    <location>
        <begin position="306"/>
        <end position="317"/>
    </location>
</feature>
<feature type="compositionally biased region" description="Basic and acidic residues" evidence="1">
    <location>
        <begin position="475"/>
        <end position="489"/>
    </location>
</feature>
<protein>
    <submittedName>
        <fullName evidence="2">Uncharacterized protein</fullName>
    </submittedName>
</protein>
<feature type="compositionally biased region" description="Basic residues" evidence="1">
    <location>
        <begin position="368"/>
        <end position="377"/>
    </location>
</feature>
<reference evidence="2" key="1">
    <citation type="submission" date="2021-11" db="EMBL/GenBank/DDBJ databases">
        <authorList>
            <person name="Schell T."/>
        </authorList>
    </citation>
    <scope>NUCLEOTIDE SEQUENCE</scope>
    <source>
        <strain evidence="2">M5</strain>
    </source>
</reference>
<accession>A0A8J2WI93</accession>
<gene>
    <name evidence="2" type="ORF">DGAL_LOCUS8291</name>
</gene>
<feature type="region of interest" description="Disordered" evidence="1">
    <location>
        <begin position="332"/>
        <end position="583"/>
    </location>
</feature>
<dbReference type="EMBL" id="CAKKLH010000179">
    <property type="protein sequence ID" value="CAH0105271.1"/>
    <property type="molecule type" value="Genomic_DNA"/>
</dbReference>
<comment type="caution">
    <text evidence="2">The sequence shown here is derived from an EMBL/GenBank/DDBJ whole genome shotgun (WGS) entry which is preliminary data.</text>
</comment>
<organism evidence="2 3">
    <name type="scientific">Daphnia galeata</name>
    <dbReference type="NCBI Taxonomy" id="27404"/>
    <lineage>
        <taxon>Eukaryota</taxon>
        <taxon>Metazoa</taxon>
        <taxon>Ecdysozoa</taxon>
        <taxon>Arthropoda</taxon>
        <taxon>Crustacea</taxon>
        <taxon>Branchiopoda</taxon>
        <taxon>Diplostraca</taxon>
        <taxon>Cladocera</taxon>
        <taxon>Anomopoda</taxon>
        <taxon>Daphniidae</taxon>
        <taxon>Daphnia</taxon>
    </lineage>
</organism>
<feature type="region of interest" description="Disordered" evidence="1">
    <location>
        <begin position="749"/>
        <end position="787"/>
    </location>
</feature>
<dbReference type="OrthoDB" id="6356684at2759"/>
<feature type="compositionally biased region" description="Polar residues" evidence="1">
    <location>
        <begin position="1372"/>
        <end position="1381"/>
    </location>
</feature>
<feature type="compositionally biased region" description="Low complexity" evidence="1">
    <location>
        <begin position="765"/>
        <end position="780"/>
    </location>
</feature>
<evidence type="ECO:0000256" key="1">
    <source>
        <dbReference type="SAM" id="MobiDB-lite"/>
    </source>
</evidence>
<sequence length="1707" mass="191987">MESSVLNSYQRPDFQSSSNTESLVTNEFAGWAKSADKVIERCASSEATIHIDLSALPKKYQAKAKVQVLGNCYVKICDLASLVNNSQFLTERKAVKRPRDDTSPENNERFATARISSQGHYSKLTKKKHDESASYNVRNVSETRLIVKKKSLPEYEMPHCTPIRPELEYEESDIEPLPGPSHHYHNPNLISSVEPKFPFPRKNPSVQRKPLAIHSESATRPVLDTFIDNSKRRVKNAGTQTEPQPQIDFLQRRISELELIIASNRSFQTPSPLLPKSQEDAGSALSTPPNSDSGSCTGHVDKKSETSSSKHNPTPSKSLHIVVNRLTENDLRQYGVGLNSSVSPTEESRPKKRPRLSSLSDLEQRSSKKEKKIYSTKKRSDLFGDDSDDDVAPQIFEKPQPLDMDDLNYDFNDDEEESRASNVEKQAKVKETNHRDKSSKNDKKERNSEKDRRKEKERKKKDGEKTKTGENSNSSKEKSAKESSAKSGKDQAVAGNVAKSGFSKKFTIPKKSAVTNGVGLPPLVQDGLDQLKKGPTPSPVQQTVSSRTSEPVPPKNLNVKSPDLAKVPSTSNNTVEQSVSSDSFEFSSKSAPTILCLPRETFKERNPKSVNFHEQLERVRVISPCVQLQEPEQIKEISSIREKYIPIIMNDLTYEPKSSPRDPVKGIRPFHPPNRRIEDDKLKTLTQERGVRRFYAYSSSSSSDSDDATSGSESSEEINTNEHSEKTTNEINPPAKLCLTVENQSIANDSSIIPEELSSKPTAPESVESTMSMSLSSTNSGEFYTPSSTIEPVSMISVAVTSDSTRENISPAVTEEHTPAVIPKKLPLPSLAVPPSPRRQTPEPISQVPSTVVNAISSIPMEEDESDEEDILDLCLSVGDDLAYEVEEPPPPEPPSKVISNASAKIVFDKPSPVKISPPLNKTNVPSVPVKPTAIPKNATPNVANAPFFQDDSPNNRGFCFDLVRSGQCKVSDTLNKKCEYSHDLDSILDYITDSPLNKSLNEPLGFQIVETVIKFLMMGNQLDYALEMLCDKNLPLIRQYVDKVVRETPDTSPSVSQLVNLYDRCQFFESNIHRVSLNLYYFEKFEIKLINGLPLPSLKMQLSSFNKIIPILVANYPQWSWEFICKTVEIAISYYPQSYAPTKEVLLLLFREARDQLRLERWCNLFSGIGPTILVQLPPELRNEILSRLKHCGLVQWYDTYAGIRRPMESEMHPMAHSMRPTQSRFVAPQQYPPNGMVNQPHRGPMPLVHRAQHPSNMPPVQQMQHPVRQPNCRPMQPSGLQRPLLPTPSLHRQQAQPPTFPVGVHRAQLPTSPPADLHRPQQAQHPTIPMVHPVRNMLYPPTTPPVTHSNRDPREKLALPVPHENGIDPGSSSSVSHAQLNPEPPSHVVSPPVETKKATPYVALEIPKPSHSLDLNLFEPESPEVEPYFHDEEEEEEQAPLVVVEPSRGMEDELLTKFKEQNFKDVTEWYLRCYTGDRKCAMLAKLMHLIKTNPIYNVEDNNQQMSPGHIVFKILHSAFVDEEDNPKVLDPRQHQALLDLIFFVLYHFFQMSMTGDEEEKMANELLAKNFLELIVLFQQQLPMDDFIKHPGLLLFVAECLLNIDWSKEEENDFLEVAVNQVERSIIFLTEFHVSVKNFSSSVDCDSSQLVNKEFLLGNHLNQTLADFEKFPEYERFFGGIAGLLDDFKNAAFVNKSLFKALLPSD</sequence>
<feature type="compositionally biased region" description="Polar residues" evidence="1">
    <location>
        <begin position="284"/>
        <end position="296"/>
    </location>
</feature>
<feature type="region of interest" description="Disordered" evidence="1">
    <location>
        <begin position="1329"/>
        <end position="1395"/>
    </location>
</feature>